<evidence type="ECO:0000256" key="3">
    <source>
        <dbReference type="ARBA" id="ARBA00022827"/>
    </source>
</evidence>
<accession>A0ABR0SRE2</accession>
<gene>
    <name evidence="7" type="ORF">PT974_03118</name>
</gene>
<protein>
    <submittedName>
        <fullName evidence="7">6-hydroxynicotinate 3-monooxygenase-like protein</fullName>
    </submittedName>
</protein>
<organism evidence="7 8">
    <name type="scientific">Cladobotryum mycophilum</name>
    <dbReference type="NCBI Taxonomy" id="491253"/>
    <lineage>
        <taxon>Eukaryota</taxon>
        <taxon>Fungi</taxon>
        <taxon>Dikarya</taxon>
        <taxon>Ascomycota</taxon>
        <taxon>Pezizomycotina</taxon>
        <taxon>Sordariomycetes</taxon>
        <taxon>Hypocreomycetidae</taxon>
        <taxon>Hypocreales</taxon>
        <taxon>Hypocreaceae</taxon>
        <taxon>Cladobotryum</taxon>
    </lineage>
</organism>
<dbReference type="PRINTS" id="PR00420">
    <property type="entry name" value="RNGMNOXGNASE"/>
</dbReference>
<keyword evidence="5" id="KW-0503">Monooxygenase</keyword>
<evidence type="ECO:0000256" key="1">
    <source>
        <dbReference type="ARBA" id="ARBA00007992"/>
    </source>
</evidence>
<dbReference type="SUPFAM" id="SSF51905">
    <property type="entry name" value="FAD/NAD(P)-binding domain"/>
    <property type="match status" value="1"/>
</dbReference>
<dbReference type="PANTHER" id="PTHR13789">
    <property type="entry name" value="MONOOXYGENASE"/>
    <property type="match status" value="1"/>
</dbReference>
<evidence type="ECO:0000313" key="8">
    <source>
        <dbReference type="Proteomes" id="UP001338125"/>
    </source>
</evidence>
<feature type="domain" description="FAD-binding" evidence="6">
    <location>
        <begin position="7"/>
        <end position="366"/>
    </location>
</feature>
<evidence type="ECO:0000256" key="5">
    <source>
        <dbReference type="ARBA" id="ARBA00023033"/>
    </source>
</evidence>
<proteinExistence type="inferred from homology"/>
<dbReference type="InterPro" id="IPR002938">
    <property type="entry name" value="FAD-bd"/>
</dbReference>
<dbReference type="Proteomes" id="UP001338125">
    <property type="component" value="Unassembled WGS sequence"/>
</dbReference>
<sequence length="424" mass="46899">MSHIQKAIIIGAGPAGLAAALRLKMFNGIDSTVYEVRSEPTTLGGAVYIPSNGLSLLNRLNVFDELASRAFASPLLKIHSMQGSILGEVDMVSWSREKLGFGLMRVLRSDLVDILLGATEKNNIPVHFGKSLMKITEDENHVTIEFSDGTTETADVLLGCDGIHSTVRKLHVSPEVEPEYTGLSTMFSILPTSHLSEQHRSLDSALHVTLTPEGMFAVTPCTASGDKLYWFYSREVAIPGGEDNREGWEAFSKKEVEGFKDNLQRVIRDASGEWAGRMREVIYKTDTIKFYPVYTMPPAAIWSTKRCLLLGDAAHAMPPHAGQGTSMALEDVFMLSRLLENSSNPLSEVFRMYEAIRRPRVEAIARISASNGDMRRTLSPFGHKMKEVAVGVGFWLYNATGLQKWAVGMNQKDYAYDIMAESIE</sequence>
<dbReference type="EMBL" id="JAVFKD010000004">
    <property type="protein sequence ID" value="KAK5994735.1"/>
    <property type="molecule type" value="Genomic_DNA"/>
</dbReference>
<evidence type="ECO:0000313" key="7">
    <source>
        <dbReference type="EMBL" id="KAK5994735.1"/>
    </source>
</evidence>
<keyword evidence="2" id="KW-0285">Flavoprotein</keyword>
<comment type="caution">
    <text evidence="7">The sequence shown here is derived from an EMBL/GenBank/DDBJ whole genome shotgun (WGS) entry which is preliminary data.</text>
</comment>
<keyword evidence="3" id="KW-0274">FAD</keyword>
<evidence type="ECO:0000256" key="4">
    <source>
        <dbReference type="ARBA" id="ARBA00023002"/>
    </source>
</evidence>
<dbReference type="InterPro" id="IPR036188">
    <property type="entry name" value="FAD/NAD-bd_sf"/>
</dbReference>
<dbReference type="InterPro" id="IPR050493">
    <property type="entry name" value="FAD-dep_Monooxygenase_BioMet"/>
</dbReference>
<keyword evidence="4" id="KW-0560">Oxidoreductase</keyword>
<dbReference type="PANTHER" id="PTHR13789:SF309">
    <property type="entry name" value="PUTATIVE (AFU_ORTHOLOGUE AFUA_6G14510)-RELATED"/>
    <property type="match status" value="1"/>
</dbReference>
<keyword evidence="8" id="KW-1185">Reference proteome</keyword>
<reference evidence="7 8" key="1">
    <citation type="submission" date="2024-01" db="EMBL/GenBank/DDBJ databases">
        <title>Complete genome of Cladobotryum mycophilum ATHUM6906.</title>
        <authorList>
            <person name="Christinaki A.C."/>
            <person name="Myridakis A.I."/>
            <person name="Kouvelis V.N."/>
        </authorList>
    </citation>
    <scope>NUCLEOTIDE SEQUENCE [LARGE SCALE GENOMIC DNA]</scope>
    <source>
        <strain evidence="7 8">ATHUM6906</strain>
    </source>
</reference>
<comment type="similarity">
    <text evidence="1">Belongs to the paxM FAD-dependent monooxygenase family.</text>
</comment>
<dbReference type="Gene3D" id="3.50.50.60">
    <property type="entry name" value="FAD/NAD(P)-binding domain"/>
    <property type="match status" value="1"/>
</dbReference>
<evidence type="ECO:0000256" key="2">
    <source>
        <dbReference type="ARBA" id="ARBA00022630"/>
    </source>
</evidence>
<dbReference type="Pfam" id="PF01494">
    <property type="entry name" value="FAD_binding_3"/>
    <property type="match status" value="1"/>
</dbReference>
<name>A0ABR0SRE2_9HYPO</name>
<evidence type="ECO:0000259" key="6">
    <source>
        <dbReference type="Pfam" id="PF01494"/>
    </source>
</evidence>